<dbReference type="InterPro" id="IPR051047">
    <property type="entry name" value="AccD/PCCB"/>
</dbReference>
<evidence type="ECO:0000259" key="1">
    <source>
        <dbReference type="PROSITE" id="PS50980"/>
    </source>
</evidence>
<accession>A0A7C4HBC2</accession>
<dbReference type="GO" id="GO:0006633">
    <property type="term" value="P:fatty acid biosynthetic process"/>
    <property type="evidence" value="ECO:0007669"/>
    <property type="project" value="InterPro"/>
</dbReference>
<evidence type="ECO:0000259" key="2">
    <source>
        <dbReference type="PROSITE" id="PS50989"/>
    </source>
</evidence>
<dbReference type="InterPro" id="IPR034733">
    <property type="entry name" value="AcCoA_carboxyl_beta"/>
</dbReference>
<dbReference type="InterPro" id="IPR000438">
    <property type="entry name" value="Acetyl_CoA_COase_Trfase_b_su"/>
</dbReference>
<dbReference type="Pfam" id="PF01039">
    <property type="entry name" value="Carboxyl_trans"/>
    <property type="match status" value="1"/>
</dbReference>
<dbReference type="InterPro" id="IPR011762">
    <property type="entry name" value="COA_CT_N"/>
</dbReference>
<dbReference type="PROSITE" id="PS50989">
    <property type="entry name" value="COA_CT_CTER"/>
    <property type="match status" value="1"/>
</dbReference>
<feature type="domain" description="CoA carboxyltransferase N-terminal" evidence="1">
    <location>
        <begin position="6"/>
        <end position="261"/>
    </location>
</feature>
<dbReference type="Gene3D" id="3.90.226.10">
    <property type="entry name" value="2-enoyl-CoA Hydratase, Chain A, domain 1"/>
    <property type="match status" value="2"/>
</dbReference>
<dbReference type="PROSITE" id="PS50980">
    <property type="entry name" value="COA_CT_NTER"/>
    <property type="match status" value="1"/>
</dbReference>
<protein>
    <submittedName>
        <fullName evidence="3">Acyl-CoA carboxylase subunit beta</fullName>
    </submittedName>
</protein>
<dbReference type="GO" id="GO:0009317">
    <property type="term" value="C:acetyl-CoA carboxylase complex"/>
    <property type="evidence" value="ECO:0007669"/>
    <property type="project" value="InterPro"/>
</dbReference>
<reference evidence="3" key="1">
    <citation type="journal article" date="2020" name="mSystems">
        <title>Genome- and Community-Level Interaction Insights into Carbon Utilization and Element Cycling Functions of Hydrothermarchaeota in Hydrothermal Sediment.</title>
        <authorList>
            <person name="Zhou Z."/>
            <person name="Liu Y."/>
            <person name="Xu W."/>
            <person name="Pan J."/>
            <person name="Luo Z.H."/>
            <person name="Li M."/>
        </authorList>
    </citation>
    <scope>NUCLEOTIDE SEQUENCE [LARGE SCALE GENOMIC DNA]</scope>
    <source>
        <strain evidence="3">SpSt-642</strain>
    </source>
</reference>
<dbReference type="InterPro" id="IPR011763">
    <property type="entry name" value="COA_CT_C"/>
</dbReference>
<name>A0A7C4HBC2_STAMA</name>
<sequence length="521" mass="57917">MSFRDMDELLREVREYRERSIKGGGDDKIKAQIEKGKLWVRDRLNKLLDPNSFEEIQWMRTHRSTYFELDKIKYYGDGVVIGFGKIDGRIVYVFAQDFTVMGGSIGESHGEKIAYLIELAIRNGYPVIGLYDSGGARIQEGVSSLHACGRIFAANTRASGVIPQISLILGPCAGAASYSPALTDFIIMIKNSYMFITGPEVVKAATGVEVSFEELGGADVHSSRSGVAHFVAETEENAFEITRKLLSYLPSNSEEEPPYVPTDDPVDRRIDDIYSIIPTDPMKPFDVREVIIRILDNNEFLEVHRDYAQSAVIGFGRIGGFTVGVVANQPLVNAGVIDIDASNKIARFVRFCDAFNIPIVTLVDTPGFMPGIDQEHGGIIKHGAKVLHAYAEATVPLITIIMRKAYGGAYISMGSKALGADITYAWPTAEIAVMGPEGAVRILYRKEASKQQDPEKYLAEKIIEYRKLFANPYRAAELGYIDDVIDPGETRIKLYRALEVLRSKKPEFTYLLPRKHNNIPL</sequence>
<dbReference type="PANTHER" id="PTHR43842">
    <property type="entry name" value="PROPIONYL-COA CARBOXYLASE BETA CHAIN"/>
    <property type="match status" value="1"/>
</dbReference>
<dbReference type="PRINTS" id="PR01070">
    <property type="entry name" value="ACCCTRFRASEB"/>
</dbReference>
<comment type="caution">
    <text evidence="3">The sequence shown here is derived from an EMBL/GenBank/DDBJ whole genome shotgun (WGS) entry which is preliminary data.</text>
</comment>
<proteinExistence type="predicted"/>
<dbReference type="EMBL" id="DTBJ01000020">
    <property type="protein sequence ID" value="HGM58489.1"/>
    <property type="molecule type" value="Genomic_DNA"/>
</dbReference>
<evidence type="ECO:0000313" key="3">
    <source>
        <dbReference type="EMBL" id="HGM58489.1"/>
    </source>
</evidence>
<dbReference type="AlphaFoldDB" id="A0A7C4HBC2"/>
<dbReference type="PANTHER" id="PTHR43842:SF2">
    <property type="entry name" value="PROPIONYL-COA CARBOXYLASE BETA CHAIN, MITOCHONDRIAL"/>
    <property type="match status" value="1"/>
</dbReference>
<dbReference type="GO" id="GO:0003989">
    <property type="term" value="F:acetyl-CoA carboxylase activity"/>
    <property type="evidence" value="ECO:0007669"/>
    <property type="project" value="InterPro"/>
</dbReference>
<dbReference type="SUPFAM" id="SSF52096">
    <property type="entry name" value="ClpP/crotonase"/>
    <property type="match status" value="2"/>
</dbReference>
<gene>
    <name evidence="3" type="ORF">ENU14_02735</name>
</gene>
<dbReference type="GO" id="GO:0004658">
    <property type="term" value="F:propionyl-CoA carboxylase activity"/>
    <property type="evidence" value="ECO:0007669"/>
    <property type="project" value="TreeGrafter"/>
</dbReference>
<organism evidence="3">
    <name type="scientific">Staphylothermus marinus</name>
    <dbReference type="NCBI Taxonomy" id="2280"/>
    <lineage>
        <taxon>Archaea</taxon>
        <taxon>Thermoproteota</taxon>
        <taxon>Thermoprotei</taxon>
        <taxon>Desulfurococcales</taxon>
        <taxon>Desulfurococcaceae</taxon>
        <taxon>Staphylothermus</taxon>
    </lineage>
</organism>
<feature type="domain" description="CoA carboxyltransferase C-terminal" evidence="2">
    <location>
        <begin position="265"/>
        <end position="500"/>
    </location>
</feature>
<dbReference type="InterPro" id="IPR029045">
    <property type="entry name" value="ClpP/crotonase-like_dom_sf"/>
</dbReference>